<proteinExistence type="predicted"/>
<reference evidence="2 3" key="1">
    <citation type="submission" date="2018-09" db="EMBL/GenBank/DDBJ databases">
        <title>Genomic investigation of the strawberry pathogen Phytophthora fragariae indicates pathogenicity is determined by transcriptional variation in three key races.</title>
        <authorList>
            <person name="Adams T.M."/>
            <person name="Armitage A.D."/>
            <person name="Sobczyk M.K."/>
            <person name="Bates H.J."/>
            <person name="Dunwell J.M."/>
            <person name="Nellist C.F."/>
            <person name="Harrison R.J."/>
        </authorList>
    </citation>
    <scope>NUCLEOTIDE SEQUENCE [LARGE SCALE GENOMIC DNA]</scope>
    <source>
        <strain evidence="2 3">NOV-77</strain>
    </source>
</reference>
<protein>
    <submittedName>
        <fullName evidence="2">Uncharacterized protein</fullName>
    </submittedName>
</protein>
<feature type="region of interest" description="Disordered" evidence="1">
    <location>
        <begin position="1"/>
        <end position="111"/>
    </location>
</feature>
<name>A0A6G0QUB1_9STRA</name>
<accession>A0A6G0QUB1</accession>
<sequence>MDTEPPSDRGGRRDRPPDPVAQMDSNRDASPQEAEGPLLLPTTGQRTLCGPHSGNSVASMPQEGQPAQVTTPSDALERGGLAASEGRGPGGNEGPKDQDETGGSSLQRRSYAAAVRCTNGAAAGANPTDTGAARTTLSGRWRPRERHLLLATLSKDWSVASKQSLREESERLRIVALADSEVHQDHALRQRTEQETQALLAYLNGNLELPHAPTFLKATMPLLQRAMLEQFHETHMEVTLTADVSPRAKLRRNMTHIALFAQLYDANADSTRGRA</sequence>
<dbReference type="AlphaFoldDB" id="A0A6G0QUB1"/>
<evidence type="ECO:0000313" key="2">
    <source>
        <dbReference type="EMBL" id="KAE9303391.1"/>
    </source>
</evidence>
<evidence type="ECO:0000313" key="3">
    <source>
        <dbReference type="Proteomes" id="UP000486351"/>
    </source>
</evidence>
<organism evidence="2 3">
    <name type="scientific">Phytophthora fragariae</name>
    <dbReference type="NCBI Taxonomy" id="53985"/>
    <lineage>
        <taxon>Eukaryota</taxon>
        <taxon>Sar</taxon>
        <taxon>Stramenopiles</taxon>
        <taxon>Oomycota</taxon>
        <taxon>Peronosporomycetes</taxon>
        <taxon>Peronosporales</taxon>
        <taxon>Peronosporaceae</taxon>
        <taxon>Phytophthora</taxon>
    </lineage>
</organism>
<gene>
    <name evidence="2" type="ORF">PF008_g22243</name>
</gene>
<dbReference type="Proteomes" id="UP000486351">
    <property type="component" value="Unassembled WGS sequence"/>
</dbReference>
<comment type="caution">
    <text evidence="2">The sequence shown here is derived from an EMBL/GenBank/DDBJ whole genome shotgun (WGS) entry which is preliminary data.</text>
</comment>
<dbReference type="EMBL" id="QXFY01002082">
    <property type="protein sequence ID" value="KAE9303391.1"/>
    <property type="molecule type" value="Genomic_DNA"/>
</dbReference>
<evidence type="ECO:0000256" key="1">
    <source>
        <dbReference type="SAM" id="MobiDB-lite"/>
    </source>
</evidence>
<feature type="compositionally biased region" description="Basic and acidic residues" evidence="1">
    <location>
        <begin position="1"/>
        <end position="17"/>
    </location>
</feature>